<dbReference type="PANTHER" id="PTHR23135">
    <property type="entry name" value="MUR LIGASE FAMILY MEMBER"/>
    <property type="match status" value="1"/>
</dbReference>
<dbReference type="InterPro" id="IPR036565">
    <property type="entry name" value="Mur-like_cat_sf"/>
</dbReference>
<feature type="domain" description="Mur ligase N-terminal catalytic" evidence="9">
    <location>
        <begin position="25"/>
        <end position="96"/>
    </location>
</feature>
<protein>
    <submittedName>
        <fullName evidence="12">UDP-N-acetylmuramoylalanyl-D-glutamate--2,6-diaminopimelate ligase</fullName>
    </submittedName>
</protein>
<keyword evidence="4 8" id="KW-0133">Cell shape</keyword>
<gene>
    <name evidence="12" type="ORF">SAMN04488569_101450</name>
</gene>
<dbReference type="InterPro" id="IPR000713">
    <property type="entry name" value="Mur_ligase_N"/>
</dbReference>
<dbReference type="InterPro" id="IPR005761">
    <property type="entry name" value="UDP-N-AcMur-Glu-dNH2Pim_ligase"/>
</dbReference>
<keyword evidence="6 8" id="KW-0131">Cell cycle</keyword>
<dbReference type="GO" id="GO:0071555">
    <property type="term" value="P:cell wall organization"/>
    <property type="evidence" value="ECO:0007669"/>
    <property type="project" value="UniProtKB-KW"/>
</dbReference>
<reference evidence="13" key="1">
    <citation type="submission" date="2016-10" db="EMBL/GenBank/DDBJ databases">
        <authorList>
            <person name="Varghese N."/>
            <person name="Submissions S."/>
        </authorList>
    </citation>
    <scope>NUCLEOTIDE SEQUENCE [LARGE SCALE GENOMIC DNA]</scope>
    <source>
        <strain evidence="13">DSM 16108</strain>
    </source>
</reference>
<evidence type="ECO:0000259" key="9">
    <source>
        <dbReference type="Pfam" id="PF01225"/>
    </source>
</evidence>
<feature type="domain" description="Mur ligase C-terminal" evidence="10">
    <location>
        <begin position="343"/>
        <end position="477"/>
    </location>
</feature>
<dbReference type="EMBL" id="FOSJ01000014">
    <property type="protein sequence ID" value="SFK19092.1"/>
    <property type="molecule type" value="Genomic_DNA"/>
</dbReference>
<accession>A0A1I3XHW2</accession>
<dbReference type="GO" id="GO:0008360">
    <property type="term" value="P:regulation of cell shape"/>
    <property type="evidence" value="ECO:0007669"/>
    <property type="project" value="UniProtKB-KW"/>
</dbReference>
<dbReference type="Gene3D" id="3.40.1190.10">
    <property type="entry name" value="Mur-like, catalytic domain"/>
    <property type="match status" value="1"/>
</dbReference>
<evidence type="ECO:0000259" key="10">
    <source>
        <dbReference type="Pfam" id="PF02875"/>
    </source>
</evidence>
<comment type="pathway">
    <text evidence="1 8">Cell wall biogenesis; peptidoglycan biosynthesis.</text>
</comment>
<dbReference type="GO" id="GO:0051301">
    <property type="term" value="P:cell division"/>
    <property type="evidence" value="ECO:0007669"/>
    <property type="project" value="UniProtKB-KW"/>
</dbReference>
<dbReference type="PANTHER" id="PTHR23135:SF4">
    <property type="entry name" value="UDP-N-ACETYLMURAMOYL-L-ALANYL-D-GLUTAMATE--2,6-DIAMINOPIMELATE LIGASE MURE HOMOLOG, CHLOROPLASTIC"/>
    <property type="match status" value="1"/>
</dbReference>
<dbReference type="OrthoDB" id="9800958at2"/>
<dbReference type="Pfam" id="PF01225">
    <property type="entry name" value="Mur_ligase"/>
    <property type="match status" value="1"/>
</dbReference>
<keyword evidence="13" id="KW-1185">Reference proteome</keyword>
<name>A0A1I3XHW2_9LACT</name>
<dbReference type="GO" id="GO:0005524">
    <property type="term" value="F:ATP binding"/>
    <property type="evidence" value="ECO:0007669"/>
    <property type="project" value="InterPro"/>
</dbReference>
<dbReference type="SUPFAM" id="SSF53623">
    <property type="entry name" value="MurD-like peptide ligases, catalytic domain"/>
    <property type="match status" value="1"/>
</dbReference>
<dbReference type="InterPro" id="IPR035911">
    <property type="entry name" value="MurE/MurF_N"/>
</dbReference>
<evidence type="ECO:0000256" key="4">
    <source>
        <dbReference type="ARBA" id="ARBA00022960"/>
    </source>
</evidence>
<dbReference type="GO" id="GO:0005737">
    <property type="term" value="C:cytoplasm"/>
    <property type="evidence" value="ECO:0007669"/>
    <property type="project" value="UniProtKB-SubCell"/>
</dbReference>
<feature type="domain" description="Mur ligase central" evidence="11">
    <location>
        <begin position="108"/>
        <end position="320"/>
    </location>
</feature>
<evidence type="ECO:0000256" key="1">
    <source>
        <dbReference type="ARBA" id="ARBA00004752"/>
    </source>
</evidence>
<keyword evidence="7 8" id="KW-0961">Cell wall biogenesis/degradation</keyword>
<evidence type="ECO:0000256" key="6">
    <source>
        <dbReference type="ARBA" id="ARBA00023306"/>
    </source>
</evidence>
<dbReference type="InterPro" id="IPR004101">
    <property type="entry name" value="Mur_ligase_C"/>
</dbReference>
<keyword evidence="5 8" id="KW-0573">Peptidoglycan synthesis</keyword>
<evidence type="ECO:0000313" key="13">
    <source>
        <dbReference type="Proteomes" id="UP000199589"/>
    </source>
</evidence>
<dbReference type="Proteomes" id="UP000199589">
    <property type="component" value="Unassembled WGS sequence"/>
</dbReference>
<dbReference type="InterPro" id="IPR013221">
    <property type="entry name" value="Mur_ligase_cen"/>
</dbReference>
<dbReference type="GO" id="GO:0016881">
    <property type="term" value="F:acid-amino acid ligase activity"/>
    <property type="evidence" value="ECO:0007669"/>
    <property type="project" value="InterPro"/>
</dbReference>
<comment type="subcellular location">
    <subcellularLocation>
        <location evidence="8">Cytoplasm</location>
    </subcellularLocation>
</comment>
<dbReference type="SUPFAM" id="SSF53244">
    <property type="entry name" value="MurD-like peptide ligases, peptide-binding domain"/>
    <property type="match status" value="1"/>
</dbReference>
<dbReference type="STRING" id="258723.GCA_900169305_01770"/>
<dbReference type="AlphaFoldDB" id="A0A1I3XHW2"/>
<dbReference type="RefSeq" id="WP_091896928.1">
    <property type="nucleotide sequence ID" value="NZ_FOSJ01000014.1"/>
</dbReference>
<dbReference type="Pfam" id="PF08245">
    <property type="entry name" value="Mur_ligase_M"/>
    <property type="match status" value="1"/>
</dbReference>
<keyword evidence="12" id="KW-0436">Ligase</keyword>
<evidence type="ECO:0000256" key="8">
    <source>
        <dbReference type="RuleBase" id="RU004135"/>
    </source>
</evidence>
<dbReference type="Pfam" id="PF02875">
    <property type="entry name" value="Mur_ligase_C"/>
    <property type="match status" value="1"/>
</dbReference>
<sequence>MIQLSTLLDAIEVKESKNHHDQLVSEVAYHSEKVKKDALFVCIRGYKTDGHQYAEKAVQSGAAALVVEEFVPNLHVAQYLVDDSRQALAALGDQYYNHPSKDLNVIGITATNGKTSTSFMTNAILEENNWKTGLMGTVMVKFGETLIPSVLTTPESLDLHEYFAKMRDENISHVTMEVSSSALDLKRVGNVDFNIVALNNISREHIDLHGSFEEYYNAKASLIREASADEFAVLNLDDAHSASLAQETKATTVTYGIENDNGHLYCSDIDLSTGRGTFTVEIKRPFQTVNGDWIKESSFKVTLSVAGYHSVYNAMSAIAIGLISGVSIPTIQKGIRNFKGVERRFQFIYENDFKIVDDHFANAGNIDVTLETLTKMDYNDLHLVYAIRGSRGVTTNLENAETLAKWVPELGLKKVIVSLSESHVTSKDIVTPKELEAFEKTMEKAGVEVELHHEMPDALQSSLEQVKAGDLIVMGGAQGMDFGAKYILNQLVEMKPELDAEAILAPLKERVAGIDESFLNKEDAQ</sequence>
<evidence type="ECO:0000256" key="5">
    <source>
        <dbReference type="ARBA" id="ARBA00022984"/>
    </source>
</evidence>
<dbReference type="InterPro" id="IPR036615">
    <property type="entry name" value="Mur_ligase_C_dom_sf"/>
</dbReference>
<comment type="similarity">
    <text evidence="2">Belongs to the MurCDEF family. MurE subfamily.</text>
</comment>
<evidence type="ECO:0000256" key="3">
    <source>
        <dbReference type="ARBA" id="ARBA00022618"/>
    </source>
</evidence>
<dbReference type="Gene3D" id="3.40.1390.10">
    <property type="entry name" value="MurE/MurF, N-terminal domain"/>
    <property type="match status" value="1"/>
</dbReference>
<keyword evidence="3 8" id="KW-0132">Cell division</keyword>
<evidence type="ECO:0000256" key="2">
    <source>
        <dbReference type="ARBA" id="ARBA00005898"/>
    </source>
</evidence>
<evidence type="ECO:0000313" key="12">
    <source>
        <dbReference type="EMBL" id="SFK19092.1"/>
    </source>
</evidence>
<evidence type="ECO:0000259" key="11">
    <source>
        <dbReference type="Pfam" id="PF08245"/>
    </source>
</evidence>
<dbReference type="GO" id="GO:0009252">
    <property type="term" value="P:peptidoglycan biosynthetic process"/>
    <property type="evidence" value="ECO:0007669"/>
    <property type="project" value="UniProtKB-KW"/>
</dbReference>
<evidence type="ECO:0000256" key="7">
    <source>
        <dbReference type="ARBA" id="ARBA00023316"/>
    </source>
</evidence>
<dbReference type="SUPFAM" id="SSF63418">
    <property type="entry name" value="MurE/MurF N-terminal domain"/>
    <property type="match status" value="1"/>
</dbReference>
<dbReference type="NCBIfam" id="TIGR01085">
    <property type="entry name" value="murE"/>
    <property type="match status" value="1"/>
</dbReference>
<proteinExistence type="inferred from homology"/>
<organism evidence="12 13">
    <name type="scientific">Marinilactibacillus piezotolerans</name>
    <dbReference type="NCBI Taxonomy" id="258723"/>
    <lineage>
        <taxon>Bacteria</taxon>
        <taxon>Bacillati</taxon>
        <taxon>Bacillota</taxon>
        <taxon>Bacilli</taxon>
        <taxon>Lactobacillales</taxon>
        <taxon>Carnobacteriaceae</taxon>
        <taxon>Marinilactibacillus</taxon>
    </lineage>
</organism>